<comment type="caution">
    <text evidence="1">The sequence shown here is derived from an EMBL/GenBank/DDBJ whole genome shotgun (WGS) entry which is preliminary data.</text>
</comment>
<name>A0ABQ2JAT6_9DEIO</name>
<dbReference type="EMBL" id="BMOR01000016">
    <property type="protein sequence ID" value="GGN42827.1"/>
    <property type="molecule type" value="Genomic_DNA"/>
</dbReference>
<proteinExistence type="predicted"/>
<evidence type="ECO:0000313" key="1">
    <source>
        <dbReference type="EMBL" id="GGN42827.1"/>
    </source>
</evidence>
<reference evidence="2" key="1">
    <citation type="journal article" date="2019" name="Int. J. Syst. Evol. Microbiol.">
        <title>The Global Catalogue of Microorganisms (GCM) 10K type strain sequencing project: providing services to taxonomists for standard genome sequencing and annotation.</title>
        <authorList>
            <consortium name="The Broad Institute Genomics Platform"/>
            <consortium name="The Broad Institute Genome Sequencing Center for Infectious Disease"/>
            <person name="Wu L."/>
            <person name="Ma J."/>
        </authorList>
    </citation>
    <scope>NUCLEOTIDE SEQUENCE [LARGE SCALE GENOMIC DNA]</scope>
    <source>
        <strain evidence="2">JCM 16918</strain>
    </source>
</reference>
<dbReference type="Proteomes" id="UP000645517">
    <property type="component" value="Unassembled WGS sequence"/>
</dbReference>
<keyword evidence="2" id="KW-1185">Reference proteome</keyword>
<evidence type="ECO:0000313" key="2">
    <source>
        <dbReference type="Proteomes" id="UP000645517"/>
    </source>
</evidence>
<gene>
    <name evidence="1" type="ORF">GCM10010842_29650</name>
</gene>
<organism evidence="1 2">
    <name type="scientific">Deinococcus daejeonensis</name>
    <dbReference type="NCBI Taxonomy" id="1007098"/>
    <lineage>
        <taxon>Bacteria</taxon>
        <taxon>Thermotogati</taxon>
        <taxon>Deinococcota</taxon>
        <taxon>Deinococci</taxon>
        <taxon>Deinococcales</taxon>
        <taxon>Deinococcaceae</taxon>
        <taxon>Deinococcus</taxon>
    </lineage>
</organism>
<accession>A0ABQ2JAT6</accession>
<protein>
    <submittedName>
        <fullName evidence="1">Uncharacterized protein</fullName>
    </submittedName>
</protein>
<sequence>MAPLKNAIQAVDPTPDRNSALTLALSLLSELCEQKVAVFTEQIESDLRAAGSNENKSVPVTNILARHAEYRAYVQQDNGKMIDEVTSAVRKFLGGGATEIVNGIGSLVTTGLDSIIGAGTGMQREFQTYYVVVQNYSVIRFDVRAWAREIEAQGITENIETCLVIVGYQSSVDVRKLDFNAFIGLYQLQLAKLGIPDSDWQTYFTDAEAIYQKLGGSMGSRSTLKEAAASTTALMPGGTEDVQLPEMLPGTLYGLFEGATAPAPRDFLPRDAEAERLLPGVSHD</sequence>